<proteinExistence type="predicted"/>
<dbReference type="Pfam" id="PF08448">
    <property type="entry name" value="PAS_4"/>
    <property type="match status" value="2"/>
</dbReference>
<dbReference type="Pfam" id="PF00158">
    <property type="entry name" value="Sigma54_activat"/>
    <property type="match status" value="1"/>
</dbReference>
<name>I4C0Q2_DESTA</name>
<dbReference type="Gene3D" id="3.30.450.20">
    <property type="entry name" value="PAS domain"/>
    <property type="match status" value="3"/>
</dbReference>
<dbReference type="Pfam" id="PF13426">
    <property type="entry name" value="PAS_9"/>
    <property type="match status" value="1"/>
</dbReference>
<keyword evidence="3" id="KW-0805">Transcription regulation</keyword>
<dbReference type="SUPFAM" id="SSF52540">
    <property type="entry name" value="P-loop containing nucleoside triphosphate hydrolases"/>
    <property type="match status" value="1"/>
</dbReference>
<dbReference type="InterPro" id="IPR003593">
    <property type="entry name" value="AAA+_ATPase"/>
</dbReference>
<feature type="domain" description="PAS" evidence="7">
    <location>
        <begin position="41"/>
        <end position="112"/>
    </location>
</feature>
<dbReference type="InterPro" id="IPR013656">
    <property type="entry name" value="PAS_4"/>
</dbReference>
<evidence type="ECO:0000256" key="3">
    <source>
        <dbReference type="ARBA" id="ARBA00023015"/>
    </source>
</evidence>
<dbReference type="InterPro" id="IPR000014">
    <property type="entry name" value="PAS"/>
</dbReference>
<dbReference type="OrthoDB" id="5409901at2"/>
<dbReference type="SMART" id="SM00091">
    <property type="entry name" value="PAS"/>
    <property type="match status" value="3"/>
</dbReference>
<dbReference type="GO" id="GO:0006355">
    <property type="term" value="P:regulation of DNA-templated transcription"/>
    <property type="evidence" value="ECO:0007669"/>
    <property type="project" value="InterPro"/>
</dbReference>
<keyword evidence="4" id="KW-0804">Transcription</keyword>
<evidence type="ECO:0000259" key="7">
    <source>
        <dbReference type="PROSITE" id="PS50112"/>
    </source>
</evidence>
<feature type="domain" description="PAC" evidence="8">
    <location>
        <begin position="236"/>
        <end position="286"/>
    </location>
</feature>
<dbReference type="NCBIfam" id="TIGR00229">
    <property type="entry name" value="sensory_box"/>
    <property type="match status" value="3"/>
</dbReference>
<dbReference type="FunFam" id="3.40.50.300:FF:000006">
    <property type="entry name" value="DNA-binding transcriptional regulator NtrC"/>
    <property type="match status" value="1"/>
</dbReference>
<dbReference type="Gene3D" id="1.10.8.60">
    <property type="match status" value="1"/>
</dbReference>
<feature type="domain" description="Sigma-54 factor interaction" evidence="6">
    <location>
        <begin position="417"/>
        <end position="643"/>
    </location>
</feature>
<evidence type="ECO:0000313" key="9">
    <source>
        <dbReference type="EMBL" id="AFM23143.1"/>
    </source>
</evidence>
<keyword evidence="2" id="KW-0067">ATP-binding</keyword>
<dbReference type="AlphaFoldDB" id="I4C0Q2"/>
<dbReference type="SMART" id="SM00382">
    <property type="entry name" value="AAA"/>
    <property type="match status" value="1"/>
</dbReference>
<dbReference type="eggNOG" id="COG3829">
    <property type="taxonomic scope" value="Bacteria"/>
</dbReference>
<dbReference type="InterPro" id="IPR035965">
    <property type="entry name" value="PAS-like_dom_sf"/>
</dbReference>
<dbReference type="Proteomes" id="UP000006055">
    <property type="component" value="Chromosome"/>
</dbReference>
<gene>
    <name evidence="9" type="ordered locus">Desti_0408</name>
</gene>
<dbReference type="SMART" id="SM00086">
    <property type="entry name" value="PAC"/>
    <property type="match status" value="3"/>
</dbReference>
<organism evidence="9 10">
    <name type="scientific">Desulfomonile tiedjei (strain ATCC 49306 / DSM 6799 / DCB-1)</name>
    <dbReference type="NCBI Taxonomy" id="706587"/>
    <lineage>
        <taxon>Bacteria</taxon>
        <taxon>Pseudomonadati</taxon>
        <taxon>Thermodesulfobacteriota</taxon>
        <taxon>Desulfomonilia</taxon>
        <taxon>Desulfomonilales</taxon>
        <taxon>Desulfomonilaceae</taxon>
        <taxon>Desulfomonile</taxon>
    </lineage>
</organism>
<evidence type="ECO:0000313" key="10">
    <source>
        <dbReference type="Proteomes" id="UP000006055"/>
    </source>
</evidence>
<reference evidence="10" key="1">
    <citation type="submission" date="2012-06" db="EMBL/GenBank/DDBJ databases">
        <title>Complete sequence of chromosome of Desulfomonile tiedjei DSM 6799.</title>
        <authorList>
            <person name="Lucas S."/>
            <person name="Copeland A."/>
            <person name="Lapidus A."/>
            <person name="Glavina del Rio T."/>
            <person name="Dalin E."/>
            <person name="Tice H."/>
            <person name="Bruce D."/>
            <person name="Goodwin L."/>
            <person name="Pitluck S."/>
            <person name="Peters L."/>
            <person name="Ovchinnikova G."/>
            <person name="Zeytun A."/>
            <person name="Lu M."/>
            <person name="Kyrpides N."/>
            <person name="Mavromatis K."/>
            <person name="Ivanova N."/>
            <person name="Brettin T."/>
            <person name="Detter J.C."/>
            <person name="Han C."/>
            <person name="Larimer F."/>
            <person name="Land M."/>
            <person name="Hauser L."/>
            <person name="Markowitz V."/>
            <person name="Cheng J.-F."/>
            <person name="Hugenholtz P."/>
            <person name="Woyke T."/>
            <person name="Wu D."/>
            <person name="Spring S."/>
            <person name="Schroeder M."/>
            <person name="Brambilla E."/>
            <person name="Klenk H.-P."/>
            <person name="Eisen J.A."/>
        </authorList>
    </citation>
    <scope>NUCLEOTIDE SEQUENCE [LARGE SCALE GENOMIC DNA]</scope>
    <source>
        <strain evidence="10">ATCC 49306 / DSM 6799 / DCB-1</strain>
    </source>
</reference>
<keyword evidence="1" id="KW-0547">Nucleotide-binding</keyword>
<evidence type="ECO:0000256" key="2">
    <source>
        <dbReference type="ARBA" id="ARBA00022840"/>
    </source>
</evidence>
<dbReference type="KEGG" id="dti:Desti_0408"/>
<dbReference type="CDD" id="cd00009">
    <property type="entry name" value="AAA"/>
    <property type="match status" value="1"/>
</dbReference>
<dbReference type="InterPro" id="IPR058031">
    <property type="entry name" value="AAA_lid_NorR"/>
</dbReference>
<evidence type="ECO:0000256" key="4">
    <source>
        <dbReference type="ARBA" id="ARBA00023163"/>
    </source>
</evidence>
<dbReference type="PANTHER" id="PTHR32071">
    <property type="entry name" value="TRANSCRIPTIONAL REGULATORY PROTEIN"/>
    <property type="match status" value="1"/>
</dbReference>
<dbReference type="PROSITE" id="PS50045">
    <property type="entry name" value="SIGMA54_INTERACT_4"/>
    <property type="match status" value="1"/>
</dbReference>
<dbReference type="PROSITE" id="PS50113">
    <property type="entry name" value="PAC"/>
    <property type="match status" value="3"/>
</dbReference>
<sequence>MEEKDKKIEKLTKEIEEMRRLLEAKTITEVHPEFDKSEFMEKGRYRQAVVFSPNPLFTLDKDGRILFCNKSCEDLIGYQLSEVSGKRFGSRFLEGDSAKRLADAVTRVFRGEMCPRIQLEVRRKDGQIRHTLSRAYPIYSPDNKVEECAIANADITELKIAQQALEESEERYRALSDSSFEGIVITRDGIIIDANENLTAMSGYELAEVTGMRVTELIAKEHSSETLNNILADESKSYELTAVKKDGVMVPIEVRGKTIPYKGSSARVSAILDITERKRAEQALRDNEQRLQAIFESARDCIFIKDRDLRYLHVNPAMARLLGLPASSIIGRRSEEIFGQSAGRHIRAVETRVLNGESIEEEHTRPVNGEPMTFLDTLVPLRDSKGELYGICGISRDITERRRISPSLSDGSWKYLSAAMESVMEKAAHIAAREGIILLLGESGTGKDHLARWIHDRSRRSGNPFFSVNCAALPQDLAESELFGHESGAFTGAKNRKRGLLELAEGGTLLLNEIGELSPVLQAKLLSFLDTRSFLRVGGEKSVRVDARIIAATHRNLEKEVSEGRFLQPLYYRLNVFSITIPPLRERLEDIPVLVEAIVSKITSEMHMTETPVIDAAMIRDLSRYDWPGNVRELRNVLERALMLWDSGGLEPSVPIREALSGDWFFCVKSCPGKTLHELTEDFRRSLCLEMIRRLGNKKEAALALGISRDSIYRYINS</sequence>
<feature type="domain" description="PAS" evidence="7">
    <location>
        <begin position="287"/>
        <end position="357"/>
    </location>
</feature>
<dbReference type="InterPro" id="IPR001610">
    <property type="entry name" value="PAC"/>
</dbReference>
<dbReference type="PANTHER" id="PTHR32071:SF3">
    <property type="entry name" value="HTH-TYPE TRANSCRIPTIONAL REGULATORY PROTEIN TYRR"/>
    <property type="match status" value="1"/>
</dbReference>
<feature type="domain" description="PAS" evidence="7">
    <location>
        <begin position="183"/>
        <end position="221"/>
    </location>
</feature>
<evidence type="ECO:0000256" key="5">
    <source>
        <dbReference type="SAM" id="Coils"/>
    </source>
</evidence>
<dbReference type="EMBL" id="CP003360">
    <property type="protein sequence ID" value="AFM23143.1"/>
    <property type="molecule type" value="Genomic_DNA"/>
</dbReference>
<dbReference type="Gene3D" id="3.40.50.300">
    <property type="entry name" value="P-loop containing nucleotide triphosphate hydrolases"/>
    <property type="match status" value="1"/>
</dbReference>
<feature type="domain" description="PAC" evidence="8">
    <location>
        <begin position="115"/>
        <end position="167"/>
    </location>
</feature>
<dbReference type="GO" id="GO:0005524">
    <property type="term" value="F:ATP binding"/>
    <property type="evidence" value="ECO:0007669"/>
    <property type="project" value="UniProtKB-KW"/>
</dbReference>
<protein>
    <submittedName>
        <fullName evidence="9">PAS domain S-box</fullName>
    </submittedName>
</protein>
<dbReference type="SUPFAM" id="SSF55785">
    <property type="entry name" value="PYP-like sensor domain (PAS domain)"/>
    <property type="match status" value="3"/>
</dbReference>
<keyword evidence="10" id="KW-1185">Reference proteome</keyword>
<feature type="coiled-coil region" evidence="5">
    <location>
        <begin position="1"/>
        <end position="28"/>
    </location>
</feature>
<evidence type="ECO:0000256" key="1">
    <source>
        <dbReference type="ARBA" id="ARBA00022741"/>
    </source>
</evidence>
<dbReference type="PROSITE" id="PS00675">
    <property type="entry name" value="SIGMA54_INTERACT_1"/>
    <property type="match status" value="1"/>
</dbReference>
<accession>I4C0Q2</accession>
<dbReference type="PROSITE" id="PS00688">
    <property type="entry name" value="SIGMA54_INTERACT_3"/>
    <property type="match status" value="1"/>
</dbReference>
<dbReference type="InterPro" id="IPR000700">
    <property type="entry name" value="PAS-assoc_C"/>
</dbReference>
<dbReference type="HOGENOM" id="CLU_000445_77_0_7"/>
<dbReference type="InterPro" id="IPR002078">
    <property type="entry name" value="Sigma_54_int"/>
</dbReference>
<feature type="coiled-coil region" evidence="5">
    <location>
        <begin position="151"/>
        <end position="178"/>
    </location>
</feature>
<dbReference type="CDD" id="cd00130">
    <property type="entry name" value="PAS"/>
    <property type="match status" value="3"/>
</dbReference>
<dbReference type="STRING" id="706587.Desti_0408"/>
<evidence type="ECO:0000259" key="6">
    <source>
        <dbReference type="PROSITE" id="PS50045"/>
    </source>
</evidence>
<dbReference type="InterPro" id="IPR025662">
    <property type="entry name" value="Sigma_54_int_dom_ATP-bd_1"/>
</dbReference>
<dbReference type="InterPro" id="IPR027417">
    <property type="entry name" value="P-loop_NTPase"/>
</dbReference>
<feature type="domain" description="PAC" evidence="8">
    <location>
        <begin position="357"/>
        <end position="410"/>
    </location>
</feature>
<dbReference type="Pfam" id="PF25601">
    <property type="entry name" value="AAA_lid_14"/>
    <property type="match status" value="1"/>
</dbReference>
<evidence type="ECO:0000259" key="8">
    <source>
        <dbReference type="PROSITE" id="PS50113"/>
    </source>
</evidence>
<dbReference type="InterPro" id="IPR025944">
    <property type="entry name" value="Sigma_54_int_dom_CS"/>
</dbReference>
<dbReference type="RefSeq" id="WP_014808302.1">
    <property type="nucleotide sequence ID" value="NC_018025.1"/>
</dbReference>
<dbReference type="PROSITE" id="PS50112">
    <property type="entry name" value="PAS"/>
    <property type="match status" value="3"/>
</dbReference>
<keyword evidence="5" id="KW-0175">Coiled coil</keyword>